<reference evidence="1" key="1">
    <citation type="submission" date="2020-02" db="EMBL/GenBank/DDBJ databases">
        <authorList>
            <person name="Meier V. D."/>
        </authorList>
    </citation>
    <scope>NUCLEOTIDE SEQUENCE</scope>
    <source>
        <strain evidence="1">AVDCRST_MAG81</strain>
    </source>
</reference>
<dbReference type="AlphaFoldDB" id="A0A6J4VTP2"/>
<evidence type="ECO:0000313" key="1">
    <source>
        <dbReference type="EMBL" id="CAA9586559.1"/>
    </source>
</evidence>
<sequence>MPYSSSLTDKEWELIEALLPQKKKVKHQLSLIRDRADEDIIDYYGVENLITIRGKAGFGFAEDPFVFHKGNIPTHNNRLLLVLKFVRNDYSANNFLNKNRSML</sequence>
<protein>
    <submittedName>
        <fullName evidence="1">Uncharacterized protein</fullName>
    </submittedName>
</protein>
<name>A0A6J4VTP2_9CYAN</name>
<dbReference type="EMBL" id="CADCWO010000205">
    <property type="protein sequence ID" value="CAA9586559.1"/>
    <property type="molecule type" value="Genomic_DNA"/>
</dbReference>
<organism evidence="1">
    <name type="scientific">uncultured Synechococcales cyanobacterium</name>
    <dbReference type="NCBI Taxonomy" id="1936017"/>
    <lineage>
        <taxon>Bacteria</taxon>
        <taxon>Bacillati</taxon>
        <taxon>Cyanobacteriota</taxon>
        <taxon>Cyanophyceae</taxon>
        <taxon>Synechococcales</taxon>
        <taxon>environmental samples</taxon>
    </lineage>
</organism>
<proteinExistence type="predicted"/>
<accession>A0A6J4VTP2</accession>
<gene>
    <name evidence="1" type="ORF">AVDCRST_MAG81-3930</name>
</gene>